<sequence>MDNTALIFHSTEVIFPRSSAPIDCEIICVKTHDNTIDIVTDKTSFHPVSHIWPDHPADKGYVECNGQTAVVIDCLTGAIELATGTLYVAQDIPVKRDTEGWVFVVVHRIEDGLIDLQPRQKLRLVVDETYQWQLSLAHSAEHLTSLALNKVLTEQGYWRKDADRKDSLNHYDFHSYAQESSSIEPLCARVGYRLGKTLRKRGFNSVDFLSQLTLIEQSVNHQLESWVELNHDIKLICSGTHLTDSRYWECDLGSDGVATIPCGGTHARSLSDYSSIRVNIEHSGDQNIEIHTVVTE</sequence>
<dbReference type="AlphaFoldDB" id="A0A7X4LM83"/>
<evidence type="ECO:0000313" key="3">
    <source>
        <dbReference type="EMBL" id="MZI94340.1"/>
    </source>
</evidence>
<protein>
    <submittedName>
        <fullName evidence="3">Alanyl-tRNA editing protein</fullName>
    </submittedName>
</protein>
<evidence type="ECO:0000256" key="1">
    <source>
        <dbReference type="ARBA" id="ARBA00022723"/>
    </source>
</evidence>
<dbReference type="Gene3D" id="3.30.980.10">
    <property type="entry name" value="Threonyl-trna Synthetase, Chain A, domain 2"/>
    <property type="match status" value="1"/>
</dbReference>
<accession>A0A7X4LM83</accession>
<keyword evidence="1" id="KW-0479">Metal-binding</keyword>
<evidence type="ECO:0000256" key="2">
    <source>
        <dbReference type="ARBA" id="ARBA00022833"/>
    </source>
</evidence>
<keyword evidence="2" id="KW-0862">Zinc</keyword>
<proteinExistence type="predicted"/>
<dbReference type="GO" id="GO:0002161">
    <property type="term" value="F:aminoacyl-tRNA deacylase activity"/>
    <property type="evidence" value="ECO:0007669"/>
    <property type="project" value="UniProtKB-ARBA"/>
</dbReference>
<dbReference type="RefSeq" id="WP_161156660.1">
    <property type="nucleotide sequence ID" value="NZ_WEKT01000027.1"/>
</dbReference>
<name>A0A7X4LM83_9VIBR</name>
<dbReference type="Proteomes" id="UP000462621">
    <property type="component" value="Unassembled WGS sequence"/>
</dbReference>
<dbReference type="SUPFAM" id="SSF55186">
    <property type="entry name" value="ThrRS/AlaRS common domain"/>
    <property type="match status" value="1"/>
</dbReference>
<dbReference type="EMBL" id="WEKT01000027">
    <property type="protein sequence ID" value="MZI94340.1"/>
    <property type="molecule type" value="Genomic_DNA"/>
</dbReference>
<organism evidence="3 4">
    <name type="scientific">Vibrio eleionomae</name>
    <dbReference type="NCBI Taxonomy" id="2653505"/>
    <lineage>
        <taxon>Bacteria</taxon>
        <taxon>Pseudomonadati</taxon>
        <taxon>Pseudomonadota</taxon>
        <taxon>Gammaproteobacteria</taxon>
        <taxon>Vibrionales</taxon>
        <taxon>Vibrionaceae</taxon>
        <taxon>Vibrio</taxon>
    </lineage>
</organism>
<dbReference type="PANTHER" id="PTHR43462">
    <property type="entry name" value="ALANYL-TRNA EDITING PROTEIN"/>
    <property type="match status" value="1"/>
</dbReference>
<evidence type="ECO:0000313" key="4">
    <source>
        <dbReference type="Proteomes" id="UP000462621"/>
    </source>
</evidence>
<reference evidence="3 4" key="1">
    <citation type="submission" date="2019-10" db="EMBL/GenBank/DDBJ databases">
        <title>Vibrio sp. nov. isolated from a shrimp pond.</title>
        <authorList>
            <person name="Gomez-Gil B."/>
            <person name="Enciso-Ibarra J."/>
            <person name="Enciso-Ibarra K."/>
            <person name="Bolan-Mejia C."/>
        </authorList>
    </citation>
    <scope>NUCLEOTIDE SEQUENCE [LARGE SCALE GENOMIC DNA]</scope>
    <source>
        <strain evidence="3 4">CAIM 722</strain>
    </source>
</reference>
<dbReference type="InterPro" id="IPR018163">
    <property type="entry name" value="Thr/Ala-tRNA-synth_IIc_edit"/>
</dbReference>
<dbReference type="GO" id="GO:0000166">
    <property type="term" value="F:nucleotide binding"/>
    <property type="evidence" value="ECO:0007669"/>
    <property type="project" value="InterPro"/>
</dbReference>
<dbReference type="PANTHER" id="PTHR43462:SF1">
    <property type="entry name" value="ALANYL-TRNA EDITING PROTEIN AARSD1"/>
    <property type="match status" value="1"/>
</dbReference>
<gene>
    <name evidence="3" type="ORF">F9817_14175</name>
</gene>
<keyword evidence="4" id="KW-1185">Reference proteome</keyword>
<dbReference type="InterPro" id="IPR051335">
    <property type="entry name" value="Alanyl-tRNA_Editing_Enzymes"/>
</dbReference>
<comment type="caution">
    <text evidence="3">The sequence shown here is derived from an EMBL/GenBank/DDBJ whole genome shotgun (WGS) entry which is preliminary data.</text>
</comment>
<dbReference type="GO" id="GO:0046872">
    <property type="term" value="F:metal ion binding"/>
    <property type="evidence" value="ECO:0007669"/>
    <property type="project" value="UniProtKB-KW"/>
</dbReference>